<reference evidence="1 2" key="2">
    <citation type="journal article" date="2024" name="Int. J. Syst. Evol. Microbiol.">
        <title>Promethearchaeum syntrophicum gen. nov., sp. nov., an anaerobic, obligately syntrophic archaeon, the first isolate of the lineage 'Asgard' archaea, and proposal of the new archaeal phylum Promethearchaeota phyl. nov. and kingdom Promethearchaeati regn. nov.</title>
        <authorList>
            <person name="Imachi H."/>
            <person name="Nobu M.K."/>
            <person name="Kato S."/>
            <person name="Takaki Y."/>
            <person name="Miyazaki M."/>
            <person name="Miyata M."/>
            <person name="Ogawara M."/>
            <person name="Saito Y."/>
            <person name="Sakai S."/>
            <person name="Tahara Y.O."/>
            <person name="Takano Y."/>
            <person name="Tasumi E."/>
            <person name="Uematsu K."/>
            <person name="Yoshimura T."/>
            <person name="Itoh T."/>
            <person name="Ohkuma M."/>
            <person name="Takai K."/>
        </authorList>
    </citation>
    <scope>NUCLEOTIDE SEQUENCE [LARGE SCALE GENOMIC DNA]</scope>
    <source>
        <strain evidence="1 2">MK-D1</strain>
    </source>
</reference>
<gene>
    <name evidence="1" type="ORF">DSAG12_01287</name>
</gene>
<name>A0A5B9D8X0_9ARCH</name>
<dbReference type="AlphaFoldDB" id="A0A5B9D8X0"/>
<sequence length="131" mass="15694">MTEIQKKNRIKKRISLAISEEELTRWELNNNRESLSAFIREAVNEYIKIRNPGQYSNLMDELLQQNSEQSDHIEKIERDLIEIRAAIAKKDIIPDSDQMENQILNYIKRKLKKEDITDEIKRIFENYKDTL</sequence>
<dbReference type="EMBL" id="CP042905">
    <property type="protein sequence ID" value="QEE15461.1"/>
    <property type="molecule type" value="Genomic_DNA"/>
</dbReference>
<evidence type="ECO:0000313" key="2">
    <source>
        <dbReference type="Proteomes" id="UP000321408"/>
    </source>
</evidence>
<proteinExistence type="predicted"/>
<dbReference type="GeneID" id="41329279"/>
<dbReference type="Proteomes" id="UP000321408">
    <property type="component" value="Chromosome"/>
</dbReference>
<protein>
    <submittedName>
        <fullName evidence="1">Uncharacterized protein</fullName>
    </submittedName>
</protein>
<evidence type="ECO:0000313" key="1">
    <source>
        <dbReference type="EMBL" id="QEE15461.1"/>
    </source>
</evidence>
<reference evidence="1 2" key="1">
    <citation type="journal article" date="2020" name="Nature">
        <title>Isolation of an archaeon at the prokaryote-eukaryote interface.</title>
        <authorList>
            <person name="Imachi H."/>
            <person name="Nobu M.K."/>
            <person name="Nakahara N."/>
            <person name="Morono Y."/>
            <person name="Ogawara M."/>
            <person name="Takaki Y."/>
            <person name="Takano Y."/>
            <person name="Uematsu K."/>
            <person name="Ikuta T."/>
            <person name="Ito M."/>
            <person name="Matsui Y."/>
            <person name="Miyazaki M."/>
            <person name="Murata K."/>
            <person name="Saito Y."/>
            <person name="Sakai S."/>
            <person name="Song C."/>
            <person name="Tasumi E."/>
            <person name="Yamanaka Y."/>
            <person name="Yamaguchi T."/>
            <person name="Kamagata Y."/>
            <person name="Tamaki H."/>
            <person name="Takai K."/>
        </authorList>
    </citation>
    <scope>NUCLEOTIDE SEQUENCE [LARGE SCALE GENOMIC DNA]</scope>
    <source>
        <strain evidence="1 2">MK-D1</strain>
    </source>
</reference>
<dbReference type="RefSeq" id="WP_147662369.1">
    <property type="nucleotide sequence ID" value="NZ_CP042905.2"/>
</dbReference>
<dbReference type="KEGG" id="psyt:DSAG12_01287"/>
<organism evidence="1 2">
    <name type="scientific">Promethearchaeum syntrophicum</name>
    <dbReference type="NCBI Taxonomy" id="2594042"/>
    <lineage>
        <taxon>Archaea</taxon>
        <taxon>Promethearchaeati</taxon>
        <taxon>Promethearchaeota</taxon>
        <taxon>Promethearchaeia</taxon>
        <taxon>Promethearchaeales</taxon>
        <taxon>Promethearchaeaceae</taxon>
        <taxon>Promethearchaeum</taxon>
    </lineage>
</organism>
<keyword evidence="2" id="KW-1185">Reference proteome</keyword>
<accession>A0A5B9D8X0</accession>